<feature type="domain" description="DUF7027" evidence="2">
    <location>
        <begin position="84"/>
        <end position="176"/>
    </location>
</feature>
<dbReference type="Proteomes" id="UP000283509">
    <property type="component" value="Unassembled WGS sequence"/>
</dbReference>
<feature type="transmembrane region" description="Helical" evidence="1">
    <location>
        <begin position="117"/>
        <end position="142"/>
    </location>
</feature>
<dbReference type="Pfam" id="PF22954">
    <property type="entry name" value="DUF7027"/>
    <property type="match status" value="1"/>
</dbReference>
<dbReference type="AlphaFoldDB" id="A0A3R7PSJ4"/>
<keyword evidence="1" id="KW-0812">Transmembrane</keyword>
<evidence type="ECO:0000313" key="4">
    <source>
        <dbReference type="Proteomes" id="UP000283509"/>
    </source>
</evidence>
<sequence>MVPYMVTMLIAIALLTLAAAFMVVGYMKWNIRLALTRRFKPRCFILSASRVWKGLAVALNTSVVSMVWEPATCCGINRRTAGYIIASISATYSVVILALFIYAWFLVLTRGYINKHMTVLIVEAVALMVLEAIHLIFCFLLIHGIRKNIPRLMVPFIVTMLIGIILWTLSAASAVLELMVMDGGKAVLAALVNAGIIFIMTYFNLVVRAYYMEVKARVENDFRTPEA</sequence>
<keyword evidence="1" id="KW-1133">Transmembrane helix</keyword>
<feature type="transmembrane region" description="Helical" evidence="1">
    <location>
        <begin position="154"/>
        <end position="180"/>
    </location>
</feature>
<feature type="transmembrane region" description="Helical" evidence="1">
    <location>
        <begin position="83"/>
        <end position="105"/>
    </location>
</feature>
<accession>A0A3R7PSJ4</accession>
<keyword evidence="4" id="KW-1185">Reference proteome</keyword>
<keyword evidence="1" id="KW-0472">Membrane</keyword>
<feature type="transmembrane region" description="Helical" evidence="1">
    <location>
        <begin position="6"/>
        <end position="27"/>
    </location>
</feature>
<reference evidence="3 4" key="2">
    <citation type="submission" date="2019-01" db="EMBL/GenBank/DDBJ databases">
        <title>The decoding of complex shrimp genome reveals the adaptation for benthos swimmer, frequently molting mechanism and breeding impact on genome.</title>
        <authorList>
            <person name="Sun Y."/>
            <person name="Gao Y."/>
            <person name="Yu Y."/>
        </authorList>
    </citation>
    <scope>NUCLEOTIDE SEQUENCE [LARGE SCALE GENOMIC DNA]</scope>
    <source>
        <tissue evidence="3">Muscle</tissue>
    </source>
</reference>
<feature type="transmembrane region" description="Helical" evidence="1">
    <location>
        <begin position="186"/>
        <end position="207"/>
    </location>
</feature>
<proteinExistence type="predicted"/>
<gene>
    <name evidence="3" type="ORF">C7M84_025564</name>
</gene>
<dbReference type="InterPro" id="IPR054291">
    <property type="entry name" value="DUF7027"/>
</dbReference>
<comment type="caution">
    <text evidence="3">The sequence shown here is derived from an EMBL/GenBank/DDBJ whole genome shotgun (WGS) entry which is preliminary data.</text>
</comment>
<dbReference type="EMBL" id="QCYY01000996">
    <property type="protein sequence ID" value="ROT81276.1"/>
    <property type="molecule type" value="Genomic_DNA"/>
</dbReference>
<evidence type="ECO:0000259" key="2">
    <source>
        <dbReference type="Pfam" id="PF22954"/>
    </source>
</evidence>
<evidence type="ECO:0000313" key="3">
    <source>
        <dbReference type="EMBL" id="ROT81276.1"/>
    </source>
</evidence>
<organism evidence="3 4">
    <name type="scientific">Penaeus vannamei</name>
    <name type="common">Whiteleg shrimp</name>
    <name type="synonym">Litopenaeus vannamei</name>
    <dbReference type="NCBI Taxonomy" id="6689"/>
    <lineage>
        <taxon>Eukaryota</taxon>
        <taxon>Metazoa</taxon>
        <taxon>Ecdysozoa</taxon>
        <taxon>Arthropoda</taxon>
        <taxon>Crustacea</taxon>
        <taxon>Multicrustacea</taxon>
        <taxon>Malacostraca</taxon>
        <taxon>Eumalacostraca</taxon>
        <taxon>Eucarida</taxon>
        <taxon>Decapoda</taxon>
        <taxon>Dendrobranchiata</taxon>
        <taxon>Penaeoidea</taxon>
        <taxon>Penaeidae</taxon>
        <taxon>Penaeus</taxon>
    </lineage>
</organism>
<name>A0A3R7PSJ4_PENVA</name>
<evidence type="ECO:0000256" key="1">
    <source>
        <dbReference type="SAM" id="Phobius"/>
    </source>
</evidence>
<reference evidence="3 4" key="1">
    <citation type="submission" date="2018-04" db="EMBL/GenBank/DDBJ databases">
        <authorList>
            <person name="Zhang X."/>
            <person name="Yuan J."/>
            <person name="Li F."/>
            <person name="Xiang J."/>
        </authorList>
    </citation>
    <scope>NUCLEOTIDE SEQUENCE [LARGE SCALE GENOMIC DNA]</scope>
    <source>
        <tissue evidence="3">Muscle</tissue>
    </source>
</reference>
<protein>
    <recommendedName>
        <fullName evidence="2">DUF7027 domain-containing protein</fullName>
    </recommendedName>
</protein>
<dbReference type="OrthoDB" id="6365357at2759"/>